<feature type="transmembrane region" description="Helical" evidence="2">
    <location>
        <begin position="40"/>
        <end position="59"/>
    </location>
</feature>
<evidence type="ECO:0000256" key="2">
    <source>
        <dbReference type="SAM" id="Phobius"/>
    </source>
</evidence>
<name>A0AAX6M919_9PEZI</name>
<dbReference type="Proteomes" id="UP001369815">
    <property type="component" value="Unassembled WGS sequence"/>
</dbReference>
<evidence type="ECO:0000313" key="4">
    <source>
        <dbReference type="Proteomes" id="UP001369815"/>
    </source>
</evidence>
<keyword evidence="4" id="KW-1185">Reference proteome</keyword>
<keyword evidence="2" id="KW-0472">Membrane</keyword>
<evidence type="ECO:0000313" key="3">
    <source>
        <dbReference type="EMBL" id="KAK6949149.1"/>
    </source>
</evidence>
<proteinExistence type="predicted"/>
<gene>
    <name evidence="3" type="ORF">Daesc_009223</name>
</gene>
<dbReference type="AlphaFoldDB" id="A0AAX6M919"/>
<dbReference type="Pfam" id="PF12273">
    <property type="entry name" value="RCR"/>
    <property type="match status" value="1"/>
</dbReference>
<feature type="region of interest" description="Disordered" evidence="1">
    <location>
        <begin position="127"/>
        <end position="177"/>
    </location>
</feature>
<keyword evidence="2" id="KW-1133">Transmembrane helix</keyword>
<feature type="compositionally biased region" description="Pro residues" evidence="1">
    <location>
        <begin position="165"/>
        <end position="177"/>
    </location>
</feature>
<sequence length="177" mass="19773">MFGKTRIPPYNPAANDVVRRQYVEENGRYVWFWYTRTGVIVKWSLFLGILLLLMLYLVLGRMHARKRIRAGMKPMAYHGWLLSRQERSTVDPQYAWPQASYTTYQPGAGYGASGYGVHPIPPPVYDPNNRPPMYEGGPPAMGGSKIDPVQTGVEPARQPAGDDYAPPPGPPPSAAQR</sequence>
<evidence type="ECO:0000256" key="1">
    <source>
        <dbReference type="SAM" id="MobiDB-lite"/>
    </source>
</evidence>
<accession>A0AAX6M919</accession>
<reference evidence="3 4" key="1">
    <citation type="journal article" date="2024" name="Front Chem Biol">
        <title>Unveiling the potential of Daldinia eschscholtzii MFLUCC 19-0629 through bioactivity and bioinformatics studies for enhanced sustainable agriculture production.</title>
        <authorList>
            <person name="Brooks S."/>
            <person name="Weaver J.A."/>
            <person name="Klomchit A."/>
            <person name="Alharthi S.A."/>
            <person name="Onlamun T."/>
            <person name="Nurani R."/>
            <person name="Vong T.K."/>
            <person name="Alberti F."/>
            <person name="Greco C."/>
        </authorList>
    </citation>
    <scope>NUCLEOTIDE SEQUENCE [LARGE SCALE GENOMIC DNA]</scope>
    <source>
        <strain evidence="3">MFLUCC 19-0629</strain>
    </source>
</reference>
<organism evidence="3 4">
    <name type="scientific">Daldinia eschscholtzii</name>
    <dbReference type="NCBI Taxonomy" id="292717"/>
    <lineage>
        <taxon>Eukaryota</taxon>
        <taxon>Fungi</taxon>
        <taxon>Dikarya</taxon>
        <taxon>Ascomycota</taxon>
        <taxon>Pezizomycotina</taxon>
        <taxon>Sordariomycetes</taxon>
        <taxon>Xylariomycetidae</taxon>
        <taxon>Xylariales</taxon>
        <taxon>Hypoxylaceae</taxon>
        <taxon>Daldinia</taxon>
    </lineage>
</organism>
<keyword evidence="2" id="KW-0812">Transmembrane</keyword>
<protein>
    <submittedName>
        <fullName evidence="3">Uncharacterized protein</fullName>
    </submittedName>
</protein>
<dbReference type="InterPro" id="IPR020999">
    <property type="entry name" value="Chitin_synth_reg_RCR"/>
</dbReference>
<comment type="caution">
    <text evidence="3">The sequence shown here is derived from an EMBL/GenBank/DDBJ whole genome shotgun (WGS) entry which is preliminary data.</text>
</comment>
<dbReference type="EMBL" id="JBANMG010000009">
    <property type="protein sequence ID" value="KAK6949149.1"/>
    <property type="molecule type" value="Genomic_DNA"/>
</dbReference>